<comment type="caution">
    <text evidence="1">The sequence shown here is derived from an EMBL/GenBank/DDBJ whole genome shotgun (WGS) entry which is preliminary data.</text>
</comment>
<gene>
    <name evidence="1" type="ORF">XAT740_LOCUS59917</name>
</gene>
<evidence type="ECO:0000313" key="2">
    <source>
        <dbReference type="Proteomes" id="UP000663828"/>
    </source>
</evidence>
<proteinExistence type="predicted"/>
<dbReference type="EMBL" id="CAJNOR010014299">
    <property type="protein sequence ID" value="CAF1677630.1"/>
    <property type="molecule type" value="Genomic_DNA"/>
</dbReference>
<feature type="non-terminal residue" evidence="1">
    <location>
        <position position="1"/>
    </location>
</feature>
<name>A0A816GTE7_ADIRI</name>
<organism evidence="1 2">
    <name type="scientific">Adineta ricciae</name>
    <name type="common">Rotifer</name>
    <dbReference type="NCBI Taxonomy" id="249248"/>
    <lineage>
        <taxon>Eukaryota</taxon>
        <taxon>Metazoa</taxon>
        <taxon>Spiralia</taxon>
        <taxon>Gnathifera</taxon>
        <taxon>Rotifera</taxon>
        <taxon>Eurotatoria</taxon>
        <taxon>Bdelloidea</taxon>
        <taxon>Adinetida</taxon>
        <taxon>Adinetidae</taxon>
        <taxon>Adineta</taxon>
    </lineage>
</organism>
<dbReference type="AlphaFoldDB" id="A0A816GTE7"/>
<dbReference type="Proteomes" id="UP000663828">
    <property type="component" value="Unassembled WGS sequence"/>
</dbReference>
<accession>A0A816GTE7</accession>
<keyword evidence="2" id="KW-1185">Reference proteome</keyword>
<dbReference type="Gene3D" id="3.90.25.10">
    <property type="entry name" value="UDP-galactose 4-epimerase, domain 1"/>
    <property type="match status" value="1"/>
</dbReference>
<reference evidence="1" key="1">
    <citation type="submission" date="2021-02" db="EMBL/GenBank/DDBJ databases">
        <authorList>
            <person name="Nowell W R."/>
        </authorList>
    </citation>
    <scope>NUCLEOTIDE SEQUENCE</scope>
</reference>
<protein>
    <submittedName>
        <fullName evidence="1">Uncharacterized protein</fullName>
    </submittedName>
</protein>
<sequence length="102" mass="11445">LTGSTSITISGVSEIFAKILQRPITFRVVSVNDYVEQHKQPHTTPPYSIGDEDFLRKWSTTFKALERGEAAVVDPLLQQILGRELVPLQETLTKLFQSDQSS</sequence>
<evidence type="ECO:0000313" key="1">
    <source>
        <dbReference type="EMBL" id="CAF1677630.1"/>
    </source>
</evidence>